<gene>
    <name evidence="1" type="ORF">CUC53_11340</name>
</gene>
<evidence type="ECO:0000313" key="2">
    <source>
        <dbReference type="Proteomes" id="UP000235861"/>
    </source>
</evidence>
<organism evidence="1 2">
    <name type="scientific">Aeromonas cavernicola</name>
    <dbReference type="NCBI Taxonomy" id="1006623"/>
    <lineage>
        <taxon>Bacteria</taxon>
        <taxon>Pseudomonadati</taxon>
        <taxon>Pseudomonadota</taxon>
        <taxon>Gammaproteobacteria</taxon>
        <taxon>Aeromonadales</taxon>
        <taxon>Aeromonadaceae</taxon>
        <taxon>Aeromonas</taxon>
    </lineage>
</organism>
<protein>
    <submittedName>
        <fullName evidence="1">Uncharacterized protein</fullName>
    </submittedName>
</protein>
<keyword evidence="2" id="KW-1185">Reference proteome</keyword>
<evidence type="ECO:0000313" key="1">
    <source>
        <dbReference type="EMBL" id="PJG58634.1"/>
    </source>
</evidence>
<proteinExistence type="predicted"/>
<dbReference type="Proteomes" id="UP000235861">
    <property type="component" value="Unassembled WGS sequence"/>
</dbReference>
<reference evidence="1 2" key="1">
    <citation type="submission" date="2017-11" db="EMBL/GenBank/DDBJ databases">
        <title>Draft genome sequence of environmental isolate Aeromonas cavernicola sp. nov. MDC 2508.</title>
        <authorList>
            <person name="Colston S.M."/>
            <person name="Navarro A."/>
            <person name="Martinez-Murcia A.J."/>
            <person name="Graf J."/>
        </authorList>
    </citation>
    <scope>NUCLEOTIDE SEQUENCE [LARGE SCALE GENOMIC DNA]</scope>
    <source>
        <strain evidence="1 2">MDC 2508</strain>
    </source>
</reference>
<dbReference type="AlphaFoldDB" id="A0A2H9U3Q3"/>
<comment type="caution">
    <text evidence="1">The sequence shown here is derived from an EMBL/GenBank/DDBJ whole genome shotgun (WGS) entry which is preliminary data.</text>
</comment>
<name>A0A2H9U3Q3_9GAMM</name>
<sequence>MDILIARENEWEGTPVYNFIYINILDTNYSFNDQFVWLKMLHPEYWTNLVATQLHANILAAFIDKLHCNGLRTFLLMCELRHSPFLTRIKFQIFHGIKN</sequence>
<dbReference type="EMBL" id="PGGC01000097">
    <property type="protein sequence ID" value="PJG58634.1"/>
    <property type="molecule type" value="Genomic_DNA"/>
</dbReference>
<accession>A0A2H9U3Q3</accession>